<evidence type="ECO:0000313" key="4">
    <source>
        <dbReference type="EMBL" id="EJK74047.1"/>
    </source>
</evidence>
<dbReference type="PROSITE" id="PS51480">
    <property type="entry name" value="DHAL"/>
    <property type="match status" value="1"/>
</dbReference>
<dbReference type="SUPFAM" id="SSF101473">
    <property type="entry name" value="DhaL-like"/>
    <property type="match status" value="1"/>
</dbReference>
<name>K0TP13_THAOC</name>
<keyword evidence="2" id="KW-0418">Kinase</keyword>
<evidence type="ECO:0000256" key="1">
    <source>
        <dbReference type="ARBA" id="ARBA00022679"/>
    </source>
</evidence>
<sequence>LDALFPASSALTGGDGSVSAAAVAARKGADGTAAMDHAEAGRSNYLSEDVLRGTPDPGAVAVAIVFETLAK</sequence>
<gene>
    <name evidence="4" type="ORF">THAOC_04299</name>
</gene>
<keyword evidence="1" id="KW-0808">Transferase</keyword>
<evidence type="ECO:0000259" key="3">
    <source>
        <dbReference type="PROSITE" id="PS51480"/>
    </source>
</evidence>
<evidence type="ECO:0000313" key="5">
    <source>
        <dbReference type="Proteomes" id="UP000266841"/>
    </source>
</evidence>
<evidence type="ECO:0000256" key="2">
    <source>
        <dbReference type="ARBA" id="ARBA00022777"/>
    </source>
</evidence>
<dbReference type="Proteomes" id="UP000266841">
    <property type="component" value="Unassembled WGS sequence"/>
</dbReference>
<dbReference type="OrthoDB" id="1724672at2759"/>
<dbReference type="GO" id="GO:0019563">
    <property type="term" value="P:glycerol catabolic process"/>
    <property type="evidence" value="ECO:0007669"/>
    <property type="project" value="TreeGrafter"/>
</dbReference>
<dbReference type="InterPro" id="IPR050861">
    <property type="entry name" value="Dihydroxyacetone_Kinase"/>
</dbReference>
<dbReference type="PANTHER" id="PTHR28629">
    <property type="entry name" value="TRIOKINASE/FMN CYCLASE"/>
    <property type="match status" value="1"/>
</dbReference>
<proteinExistence type="predicted"/>
<accession>K0TP13</accession>
<dbReference type="PANTHER" id="PTHR28629:SF4">
    <property type="entry name" value="TRIOKINASE_FMN CYCLASE"/>
    <property type="match status" value="1"/>
</dbReference>
<dbReference type="InterPro" id="IPR004007">
    <property type="entry name" value="DhaL_dom"/>
</dbReference>
<dbReference type="GO" id="GO:0005829">
    <property type="term" value="C:cytosol"/>
    <property type="evidence" value="ECO:0007669"/>
    <property type="project" value="TreeGrafter"/>
</dbReference>
<dbReference type="GO" id="GO:0004371">
    <property type="term" value="F:glycerone kinase activity"/>
    <property type="evidence" value="ECO:0007669"/>
    <property type="project" value="InterPro"/>
</dbReference>
<dbReference type="AlphaFoldDB" id="K0TP13"/>
<feature type="non-terminal residue" evidence="4">
    <location>
        <position position="1"/>
    </location>
</feature>
<protein>
    <recommendedName>
        <fullName evidence="3">DhaL domain-containing protein</fullName>
    </recommendedName>
</protein>
<dbReference type="EMBL" id="AGNL01003997">
    <property type="protein sequence ID" value="EJK74047.1"/>
    <property type="molecule type" value="Genomic_DNA"/>
</dbReference>
<organism evidence="4 5">
    <name type="scientific">Thalassiosira oceanica</name>
    <name type="common">Marine diatom</name>
    <dbReference type="NCBI Taxonomy" id="159749"/>
    <lineage>
        <taxon>Eukaryota</taxon>
        <taxon>Sar</taxon>
        <taxon>Stramenopiles</taxon>
        <taxon>Ochrophyta</taxon>
        <taxon>Bacillariophyta</taxon>
        <taxon>Coscinodiscophyceae</taxon>
        <taxon>Thalassiosirophycidae</taxon>
        <taxon>Thalassiosirales</taxon>
        <taxon>Thalassiosiraceae</taxon>
        <taxon>Thalassiosira</taxon>
    </lineage>
</organism>
<keyword evidence="5" id="KW-1185">Reference proteome</keyword>
<comment type="caution">
    <text evidence="4">The sequence shown here is derived from an EMBL/GenBank/DDBJ whole genome shotgun (WGS) entry which is preliminary data.</text>
</comment>
<dbReference type="Gene3D" id="1.25.40.340">
    <property type="match status" value="1"/>
</dbReference>
<dbReference type="InterPro" id="IPR036117">
    <property type="entry name" value="DhaL_dom_sf"/>
</dbReference>
<dbReference type="eggNOG" id="KOG2426">
    <property type="taxonomic scope" value="Eukaryota"/>
</dbReference>
<dbReference type="Pfam" id="PF02734">
    <property type="entry name" value="Dak2"/>
    <property type="match status" value="1"/>
</dbReference>
<feature type="domain" description="DhaL" evidence="3">
    <location>
        <begin position="1"/>
        <end position="71"/>
    </location>
</feature>
<reference evidence="4 5" key="1">
    <citation type="journal article" date="2012" name="Genome Biol.">
        <title>Genome and low-iron response of an oceanic diatom adapted to chronic iron limitation.</title>
        <authorList>
            <person name="Lommer M."/>
            <person name="Specht M."/>
            <person name="Roy A.S."/>
            <person name="Kraemer L."/>
            <person name="Andreson R."/>
            <person name="Gutowska M.A."/>
            <person name="Wolf J."/>
            <person name="Bergner S.V."/>
            <person name="Schilhabel M.B."/>
            <person name="Klostermeier U.C."/>
            <person name="Beiko R.G."/>
            <person name="Rosenstiel P."/>
            <person name="Hippler M."/>
            <person name="Laroche J."/>
        </authorList>
    </citation>
    <scope>NUCLEOTIDE SEQUENCE [LARGE SCALE GENOMIC DNA]</scope>
    <source>
        <strain evidence="4 5">CCMP1005</strain>
    </source>
</reference>